<evidence type="ECO:0000259" key="8">
    <source>
        <dbReference type="PROSITE" id="PS50235"/>
    </source>
</evidence>
<feature type="compositionally biased region" description="Acidic residues" evidence="7">
    <location>
        <begin position="12"/>
        <end position="22"/>
    </location>
</feature>
<feature type="compositionally biased region" description="Polar residues" evidence="7">
    <location>
        <begin position="607"/>
        <end position="643"/>
    </location>
</feature>
<proteinExistence type="inferred from homology"/>
<feature type="compositionally biased region" description="Basic and acidic residues" evidence="7">
    <location>
        <begin position="546"/>
        <end position="560"/>
    </location>
</feature>
<dbReference type="InterPro" id="IPR038765">
    <property type="entry name" value="Papain-like_cys_pep_sf"/>
</dbReference>
<feature type="region of interest" description="Disordered" evidence="7">
    <location>
        <begin position="591"/>
        <end position="648"/>
    </location>
</feature>
<evidence type="ECO:0000259" key="9">
    <source>
        <dbReference type="PROSITE" id="PS50271"/>
    </source>
</evidence>
<keyword evidence="11" id="KW-1185">Reference proteome</keyword>
<evidence type="ECO:0000256" key="6">
    <source>
        <dbReference type="RuleBase" id="RU366025"/>
    </source>
</evidence>
<comment type="caution">
    <text evidence="10">The sequence shown here is derived from an EMBL/GenBank/DDBJ whole genome shotgun (WGS) entry which is preliminary data.</text>
</comment>
<feature type="region of interest" description="Disordered" evidence="7">
    <location>
        <begin position="1"/>
        <end position="22"/>
    </location>
</feature>
<keyword evidence="3 5" id="KW-0863">Zinc-finger</keyword>
<dbReference type="SUPFAM" id="SSF57850">
    <property type="entry name" value="RING/U-box"/>
    <property type="match status" value="1"/>
</dbReference>
<feature type="region of interest" description="Disordered" evidence="7">
    <location>
        <begin position="411"/>
        <end position="506"/>
    </location>
</feature>
<dbReference type="PANTHER" id="PTHR24006">
    <property type="entry name" value="UBIQUITIN CARBOXYL-TERMINAL HYDROLASE"/>
    <property type="match status" value="1"/>
</dbReference>
<reference evidence="10" key="1">
    <citation type="submission" date="2023-03" db="EMBL/GenBank/DDBJ databases">
        <title>Chromosome-level genomes of two armyworms, Mythimna separata and Mythimna loreyi, provide insights into the biosynthesis and reception of sex pheromones.</title>
        <authorList>
            <person name="Zhao H."/>
        </authorList>
    </citation>
    <scope>NUCLEOTIDE SEQUENCE</scope>
    <source>
        <strain evidence="10">BeijingLab</strain>
        <tissue evidence="10">Pupa</tissue>
    </source>
</reference>
<keyword evidence="2" id="KW-0479">Metal-binding</keyword>
<dbReference type="PROSITE" id="PS00972">
    <property type="entry name" value="USP_1"/>
    <property type="match status" value="1"/>
</dbReference>
<dbReference type="GO" id="GO:0005829">
    <property type="term" value="C:cytosol"/>
    <property type="evidence" value="ECO:0007669"/>
    <property type="project" value="TreeGrafter"/>
</dbReference>
<dbReference type="InterPro" id="IPR001394">
    <property type="entry name" value="Peptidase_C19_UCH"/>
</dbReference>
<dbReference type="PANTHER" id="PTHR24006:SF781">
    <property type="entry name" value="LD34905P"/>
    <property type="match status" value="1"/>
</dbReference>
<feature type="domain" description="USP" evidence="8">
    <location>
        <begin position="198"/>
        <end position="999"/>
    </location>
</feature>
<accession>A0AAD7YDG3</accession>
<dbReference type="Gene3D" id="3.30.40.10">
    <property type="entry name" value="Zinc/RING finger domain, C3HC4 (zinc finger)"/>
    <property type="match status" value="1"/>
</dbReference>
<dbReference type="PROSITE" id="PS50271">
    <property type="entry name" value="ZF_UBP"/>
    <property type="match status" value="1"/>
</dbReference>
<dbReference type="Proteomes" id="UP001231518">
    <property type="component" value="Chromosome 17"/>
</dbReference>
<organism evidence="10 11">
    <name type="scientific">Mythimna separata</name>
    <name type="common">Oriental armyworm</name>
    <name type="synonym">Pseudaletia separata</name>
    <dbReference type="NCBI Taxonomy" id="271217"/>
    <lineage>
        <taxon>Eukaryota</taxon>
        <taxon>Metazoa</taxon>
        <taxon>Ecdysozoa</taxon>
        <taxon>Arthropoda</taxon>
        <taxon>Hexapoda</taxon>
        <taxon>Insecta</taxon>
        <taxon>Pterygota</taxon>
        <taxon>Neoptera</taxon>
        <taxon>Endopterygota</taxon>
        <taxon>Lepidoptera</taxon>
        <taxon>Glossata</taxon>
        <taxon>Ditrysia</taxon>
        <taxon>Noctuoidea</taxon>
        <taxon>Noctuidae</taxon>
        <taxon>Noctuinae</taxon>
        <taxon>Hadenini</taxon>
        <taxon>Mythimna</taxon>
    </lineage>
</organism>
<dbReference type="InterPro" id="IPR013083">
    <property type="entry name" value="Znf_RING/FYVE/PHD"/>
</dbReference>
<sequence length="1000" mass="110465">MVKKKRQSDPGENGDESTESCDENVKSACPHVAKAVDLTQLKKALKTGGFQKECSECKKSSKNEVSDPDYEEDLSLWMCLRCGSQLCGRTRNKHAMNHFKTPRSDCHALTANTTTWDVYCYNCNNEVTASSAKKLHECVEYLKKQAVGGGNAKSLPPIELPYNQDIKTDMIPTIETLIKIDPLSKGKDKAVYNLQRVRGLTNLGNTCFFNSVMQCLVQTPYLLQVLQEMATPGERFTLPGGKLKLKPDGDDGKEVELPPITGQLAEWGTLTRTLSETLSELQAGEGGVYTPRKLLSALVNKLPQFGGGDQHDAHELLRHLLEAVRSEDLRRYQSVILTSLGMSSKVDPAKVDGEVKQKVKFYGQQASDTMLRPEQVFRGFLVSTLECQECLHQSDRAEYFLDLSLPVAASRPQPPAVVRRKTPNEENIYNAQEEKPSKHQLKKERKERTARKAARKNKGNSTSKDEQAGDANGTAKTDGKSSSEQSDADVEDNLEDMPRQPDTHTVSVGTQAIAHTAANFAAYHMESGYNSEKVISSDSIRTSPVDMDKEKTDNTPEHTDKDKVEFADHSTSTTAIPLEYKPLISLENLSNPDSGVASPEATKHNSTETVDNVDSPTNGKELGSHSSLSSEINLDLSSPQHNKLSPVKTEFERPVSRISFVPEYSNEVVSRGISVQGCRSVLEHSGESSYESLNESKNFNDLNNHLDKLKLYNLDDSKTKKPALPSPVTVEAPVDPPPPAKRRAKPKVNNIETENSQRDFLPYSRQSPLSPRYVCDEDECSIQSCLSQFTALELLTGNNKVGCETCTERINGKDGKTVYTNATKRFLVSSPPAILILHLKRFQIGPRCMFRKMSKHVDFPTILDLAPFCAMDKVRKLPNVTKGQNELLYSLYGVVEHSGGMHGGHYVAYVKVRGPVKAGDPRWWFLPKGGNISPPAAGSGDGDADSESELSGYESGEGPASAAEPPSGKWYYVSDSMVNEVSEDKVLRAQAYLLFYERIL</sequence>
<evidence type="ECO:0000256" key="5">
    <source>
        <dbReference type="PROSITE-ProRule" id="PRU00502"/>
    </source>
</evidence>
<evidence type="ECO:0000256" key="2">
    <source>
        <dbReference type="ARBA" id="ARBA00022723"/>
    </source>
</evidence>
<dbReference type="Gene3D" id="3.90.70.10">
    <property type="entry name" value="Cysteine proteinases"/>
    <property type="match status" value="2"/>
</dbReference>
<dbReference type="Pfam" id="PF00443">
    <property type="entry name" value="UCH"/>
    <property type="match status" value="1"/>
</dbReference>
<protein>
    <recommendedName>
        <fullName evidence="6">Ubiquitin carboxyl-terminal hydrolase</fullName>
        <ecNumber evidence="6">3.4.19.12</ecNumber>
    </recommendedName>
</protein>
<dbReference type="GO" id="GO:0005634">
    <property type="term" value="C:nucleus"/>
    <property type="evidence" value="ECO:0007669"/>
    <property type="project" value="TreeGrafter"/>
</dbReference>
<feature type="compositionally biased region" description="Low complexity" evidence="7">
    <location>
        <begin position="949"/>
        <end position="958"/>
    </location>
</feature>
<dbReference type="CDD" id="cd02667">
    <property type="entry name" value="Peptidase_C19K"/>
    <property type="match status" value="1"/>
</dbReference>
<keyword evidence="6" id="KW-0833">Ubl conjugation pathway</keyword>
<dbReference type="GO" id="GO:0016579">
    <property type="term" value="P:protein deubiquitination"/>
    <property type="evidence" value="ECO:0007669"/>
    <property type="project" value="InterPro"/>
</dbReference>
<keyword evidence="6" id="KW-0378">Hydrolase</keyword>
<name>A0AAD7YDG3_MYTSE</name>
<dbReference type="Pfam" id="PF02148">
    <property type="entry name" value="zf-UBP"/>
    <property type="match status" value="1"/>
</dbReference>
<dbReference type="SUPFAM" id="SSF54001">
    <property type="entry name" value="Cysteine proteinases"/>
    <property type="match status" value="1"/>
</dbReference>
<dbReference type="GO" id="GO:0006508">
    <property type="term" value="P:proteolysis"/>
    <property type="evidence" value="ECO:0007669"/>
    <property type="project" value="UniProtKB-KW"/>
</dbReference>
<evidence type="ECO:0000256" key="7">
    <source>
        <dbReference type="SAM" id="MobiDB-lite"/>
    </source>
</evidence>
<keyword evidence="6" id="KW-0788">Thiol protease</keyword>
<keyword evidence="6" id="KW-0645">Protease</keyword>
<feature type="region of interest" description="Disordered" evidence="7">
    <location>
        <begin position="717"/>
        <end position="746"/>
    </location>
</feature>
<dbReference type="PROSITE" id="PS50235">
    <property type="entry name" value="USP_3"/>
    <property type="match status" value="1"/>
</dbReference>
<evidence type="ECO:0000256" key="3">
    <source>
        <dbReference type="ARBA" id="ARBA00022771"/>
    </source>
</evidence>
<dbReference type="InterPro" id="IPR001607">
    <property type="entry name" value="Znf_UBP"/>
</dbReference>
<dbReference type="EC" id="3.4.19.12" evidence="6"/>
<feature type="compositionally biased region" description="Acidic residues" evidence="7">
    <location>
        <begin position="486"/>
        <end position="495"/>
    </location>
</feature>
<feature type="region of interest" description="Disordered" evidence="7">
    <location>
        <begin position="934"/>
        <end position="966"/>
    </location>
</feature>
<evidence type="ECO:0000256" key="1">
    <source>
        <dbReference type="ARBA" id="ARBA00009085"/>
    </source>
</evidence>
<feature type="region of interest" description="Disordered" evidence="7">
    <location>
        <begin position="534"/>
        <end position="560"/>
    </location>
</feature>
<dbReference type="InterPro" id="IPR028889">
    <property type="entry name" value="USP"/>
</dbReference>
<feature type="domain" description="UBP-type" evidence="9">
    <location>
        <begin position="27"/>
        <end position="146"/>
    </location>
</feature>
<dbReference type="PROSITE" id="PS00973">
    <property type="entry name" value="USP_2"/>
    <property type="match status" value="1"/>
</dbReference>
<gene>
    <name evidence="10" type="ORF">PYW07_004936</name>
</gene>
<dbReference type="InterPro" id="IPR050164">
    <property type="entry name" value="Peptidase_C19"/>
</dbReference>
<evidence type="ECO:0000256" key="4">
    <source>
        <dbReference type="ARBA" id="ARBA00022833"/>
    </source>
</evidence>
<dbReference type="InterPro" id="IPR018200">
    <property type="entry name" value="USP_CS"/>
</dbReference>
<dbReference type="AlphaFoldDB" id="A0AAD7YDG3"/>
<comment type="similarity">
    <text evidence="1 6">Belongs to the peptidase C19 family.</text>
</comment>
<dbReference type="GO" id="GO:0008270">
    <property type="term" value="F:zinc ion binding"/>
    <property type="evidence" value="ECO:0007669"/>
    <property type="project" value="UniProtKB-KW"/>
</dbReference>
<feature type="compositionally biased region" description="Basic residues" evidence="7">
    <location>
        <begin position="438"/>
        <end position="458"/>
    </location>
</feature>
<keyword evidence="4" id="KW-0862">Zinc</keyword>
<evidence type="ECO:0000313" key="10">
    <source>
        <dbReference type="EMBL" id="KAJ8712094.1"/>
    </source>
</evidence>
<dbReference type="EMBL" id="JARGEI010000021">
    <property type="protein sequence ID" value="KAJ8712094.1"/>
    <property type="molecule type" value="Genomic_DNA"/>
</dbReference>
<dbReference type="GO" id="GO:0004843">
    <property type="term" value="F:cysteine-type deubiquitinase activity"/>
    <property type="evidence" value="ECO:0007669"/>
    <property type="project" value="UniProtKB-UniRule"/>
</dbReference>
<comment type="catalytic activity">
    <reaction evidence="6">
        <text>Thiol-dependent hydrolysis of ester, thioester, amide, peptide and isopeptide bonds formed by the C-terminal Gly of ubiquitin (a 76-residue protein attached to proteins as an intracellular targeting signal).</text>
        <dbReference type="EC" id="3.4.19.12"/>
    </reaction>
</comment>
<evidence type="ECO:0000313" key="11">
    <source>
        <dbReference type="Proteomes" id="UP001231518"/>
    </source>
</evidence>